<dbReference type="RefSeq" id="WP_067260273.1">
    <property type="nucleotide sequence ID" value="NZ_LWMW01000131.1"/>
</dbReference>
<dbReference type="PATRIC" id="fig|47311.3.peg.1881"/>
<evidence type="ECO:0000313" key="4">
    <source>
        <dbReference type="Proteomes" id="UP000077275"/>
    </source>
</evidence>
<feature type="coiled-coil region" evidence="1">
    <location>
        <begin position="231"/>
        <end position="286"/>
    </location>
</feature>
<dbReference type="InterPro" id="IPR002789">
    <property type="entry name" value="HerA_central"/>
</dbReference>
<evidence type="ECO:0000259" key="2">
    <source>
        <dbReference type="Pfam" id="PF01935"/>
    </source>
</evidence>
<keyword evidence="1" id="KW-0175">Coiled coil</keyword>
<name>A0A166CKP5_9EURY</name>
<comment type="caution">
    <text evidence="3">The sequence shown here is derived from an EMBL/GenBank/DDBJ whole genome shotgun (WGS) entry which is preliminary data.</text>
</comment>
<protein>
    <submittedName>
        <fullName evidence="3">AAA-like domain protein</fullName>
    </submittedName>
</protein>
<dbReference type="PANTHER" id="PTHR30121:SF6">
    <property type="entry name" value="SLR6007 PROTEIN"/>
    <property type="match status" value="1"/>
</dbReference>
<dbReference type="Gene3D" id="3.40.50.300">
    <property type="entry name" value="P-loop containing nucleotide triphosphate hydrolases"/>
    <property type="match status" value="2"/>
</dbReference>
<proteinExistence type="predicted"/>
<sequence length="1806" mass="210335">MSSQFYKYLSDKLIRFLDKNGISSGDKFYIEFDEKEQVEKFYNILKDSSKTENFKYEHLGGEPFESYAIILGDIKLVVVKNTTVENDYIVTLRNRIAKQNKEWKNTSLIVICDSAIDSIYDGMQDLQKGDMPLNSKIIANDLEYDIENSNLKEEEREIVKFCIAMKTDEQFNTTLWEYEEILAIINKGSIDIDEYYGLELFPDECLSHYTPYQMKKRLEENHKFFDEIKRIRDFEDKKSKLESKFDNLGVKHLMNEKWCNTDFNTIKKSKESLDKLYKRINYLQNNEKKTKEGLVYWERPSSHTVAGQRKRHIIIFNDNNLESITLKFEFDSELHRTFLDKNSKKFCNISKNKIIVSLDTSKNGISFHKIKYSHNNETKSTYSFNILVLNSSENAFKSIKTKYEISTYKKKHVKITNDEYNDIIEFGTGLNEKSVTIEHENEHIYLNNEQKITISDKSNYDEKGKLRFTLIYSDDEINFEIIEEKKSQQPSDSYLLWKLKREKQENIIFNDTTASLGTDFFILKDAFKRYLCFEKQIISKKIFYGEIKDDNVQKVDIVLSEELANAYNEIFNYYIGINNIPSLTFLDNNLKNLYEKFLAIFNKEIENIEEKSILSNDPKKLNLLKIGSFKNRDKILLSSLSPINMAFQLEIDRQCRNEEIESNIIKRLRSNNLIPFIYGHDDELYGPSFQNDAHEWLIYEKIKEIAIGSTNTFLANVIEEKIRHFISHFKFLFRTNKTSPLILNFVNLENDEEVVKGIIKFLRNEIINEKYIKIQINIYNTSYKSSFDEFFSCENVNQVKEKFNFNIKNSTNFDADDILKEIQDKIIFYKNKLSSKLNFEYAHISFYNYNSESSPFVFSMDDLESGLSLNGILSSTTFTKTFSGIIEGFGVKNIENFDNILTKTVINLNELASNNRNNGRDSYQKKNAIAKECTDLDENLINNLYESSNWVTFINPNFGLDYFQDNTSGSIVIHYSDQYSSSDSYDSITVTKKSEQYIKLITDFLHSNQNDIDPYKIESVIKMFNSINGEWLLKLLNNTNNINIEHQLSIISAIKYGISILNHEDIIWIPISLQEIVRIANTVNLPKNSFSSPLKDSLIGDISDSLLFIGINLNNPINIYYYPIEVMKEYSPKKTKSADIKTPSDVLNEILNQSDDSFNKKFYRNFFIQLFFTSKEKFTINNFWDEKNVEKINHFKSKLLNDDYIISDKLDEFIGKCAIISFKRNTHEKRVYLDNETLFIELNENDAYNGIGKSISEIYDEIGNKKINISNEFLLSNHEIQIQENINFSDNVIHSTNDWKTMHDDVSAIDNLIYSDDLKNELDETIIETSDNDYNIPVLKVEEEVHNSETLNSCDMIDNDKVSKFEDGESLMFKNGSFVGIQQNSGSNVNIDSDRDSYNDNNNLNYESNEFNSSIYENNGPILDKRILVDNENKFNLDKDLNSLRCFIGTEKRSLRKIHWEFGNSNLGNRHLFIQGGSGQGKTYLIQSLIKELSKQDIPTIIIDYNHAFDLKHLESDFMNELQDKIIEYDVVKDKFPINPFRTHFFEDGEFEDNDDIAERFSSMINNTYNLGARQKDAVYLAILEGLKKKKNLMCLKDLGEELSLANDSHSLSALSQLRLFINKNPFGIQQGFDWTDLEKPGQISIIQLSNYHDIIQKIVVEVILWDLWIHKKQNGSKNKPFIIVLDECQNLNFNSNSPTTKIIKEGRKFGYSGWFATQNVNGLNSDVISLLNIPSEKIFFNLEGSESDRVSKLLFNDLSERKIWGSKISSLLKGECLVYGPVKDGDKWVPSKPYIVKVTHLNERE</sequence>
<dbReference type="OrthoDB" id="76804at2157"/>
<evidence type="ECO:0000256" key="1">
    <source>
        <dbReference type="SAM" id="Coils"/>
    </source>
</evidence>
<keyword evidence="4" id="KW-1185">Reference proteome</keyword>
<dbReference type="Pfam" id="PF01935">
    <property type="entry name" value="DUF87"/>
    <property type="match status" value="1"/>
</dbReference>
<dbReference type="STRING" id="47311.MBCUT_17320"/>
<reference evidence="3 4" key="1">
    <citation type="submission" date="2016-04" db="EMBL/GenBank/DDBJ databases">
        <title>Genome sequence of Methanobrevibacter cuticularis DSM 11139.</title>
        <authorList>
            <person name="Poehlein A."/>
            <person name="Seedorf H."/>
            <person name="Daniel R."/>
        </authorList>
    </citation>
    <scope>NUCLEOTIDE SEQUENCE [LARGE SCALE GENOMIC DNA]</scope>
    <source>
        <strain evidence="3 4">DSM 11139</strain>
    </source>
</reference>
<dbReference type="NCBIfam" id="TIGR03237">
    <property type="entry name" value="dnd_assoc_2"/>
    <property type="match status" value="1"/>
</dbReference>
<organism evidence="3 4">
    <name type="scientific">Methanobrevibacter cuticularis</name>
    <dbReference type="NCBI Taxonomy" id="47311"/>
    <lineage>
        <taxon>Archaea</taxon>
        <taxon>Methanobacteriati</taxon>
        <taxon>Methanobacteriota</taxon>
        <taxon>Methanomada group</taxon>
        <taxon>Methanobacteria</taxon>
        <taxon>Methanobacteriales</taxon>
        <taxon>Methanobacteriaceae</taxon>
        <taxon>Methanobrevibacter</taxon>
    </lineage>
</organism>
<dbReference type="SUPFAM" id="SSF52540">
    <property type="entry name" value="P-loop containing nucleoside triphosphate hydrolases"/>
    <property type="match status" value="1"/>
</dbReference>
<evidence type="ECO:0000313" key="3">
    <source>
        <dbReference type="EMBL" id="KZX15087.1"/>
    </source>
</evidence>
<accession>A0A166CKP5</accession>
<gene>
    <name evidence="3" type="ORF">MBCUT_17320</name>
</gene>
<dbReference type="InterPro" id="IPR027417">
    <property type="entry name" value="P-loop_NTPase"/>
</dbReference>
<dbReference type="Proteomes" id="UP000077275">
    <property type="component" value="Unassembled WGS sequence"/>
</dbReference>
<dbReference type="InterPro" id="IPR017646">
    <property type="entry name" value="Dnd_assoc_2"/>
</dbReference>
<dbReference type="PANTHER" id="PTHR30121">
    <property type="entry name" value="UNCHARACTERIZED PROTEIN YJGR-RELATED"/>
    <property type="match status" value="1"/>
</dbReference>
<feature type="domain" description="Helicase HerA central" evidence="2">
    <location>
        <begin position="1466"/>
        <end position="1665"/>
    </location>
</feature>
<dbReference type="InterPro" id="IPR051162">
    <property type="entry name" value="T4SS_component"/>
</dbReference>
<dbReference type="EMBL" id="LWMW01000131">
    <property type="protein sequence ID" value="KZX15087.1"/>
    <property type="molecule type" value="Genomic_DNA"/>
</dbReference>